<evidence type="ECO:0000313" key="1">
    <source>
        <dbReference type="EMBL" id="SDO12034.1"/>
    </source>
</evidence>
<evidence type="ECO:0000313" key="2">
    <source>
        <dbReference type="Proteomes" id="UP000199677"/>
    </source>
</evidence>
<dbReference type="AlphaFoldDB" id="A0A1H0GZ38"/>
<gene>
    <name evidence="1" type="ORF">SAMN04487951_11381</name>
</gene>
<name>A0A1H0GZ38_9GAMM</name>
<keyword evidence="2" id="KW-1185">Reference proteome</keyword>
<reference evidence="2" key="1">
    <citation type="submission" date="2016-10" db="EMBL/GenBank/DDBJ databases">
        <authorList>
            <person name="Varghese N."/>
            <person name="Submissions S."/>
        </authorList>
    </citation>
    <scope>NUCLEOTIDE SEQUENCE [LARGE SCALE GENOMIC DNA]</scope>
    <source>
        <strain evidence="2">CGMCC 1.6494</strain>
    </source>
</reference>
<proteinExistence type="predicted"/>
<accession>A0A1H0GZ38</accession>
<organism evidence="1 2">
    <name type="scientific">Vreelandella arcis</name>
    <dbReference type="NCBI Taxonomy" id="416873"/>
    <lineage>
        <taxon>Bacteria</taxon>
        <taxon>Pseudomonadati</taxon>
        <taxon>Pseudomonadota</taxon>
        <taxon>Gammaproteobacteria</taxon>
        <taxon>Oceanospirillales</taxon>
        <taxon>Halomonadaceae</taxon>
        <taxon>Vreelandella</taxon>
    </lineage>
</organism>
<sequence>MSVPDAKRIKELEAENVRLKKLLAESLLEMEVTREALRKKW</sequence>
<dbReference type="STRING" id="416873.SAMN04487951_11381"/>
<dbReference type="EMBL" id="FNII01000013">
    <property type="protein sequence ID" value="SDO12034.1"/>
    <property type="molecule type" value="Genomic_DNA"/>
</dbReference>
<dbReference type="Proteomes" id="UP000199677">
    <property type="component" value="Unassembled WGS sequence"/>
</dbReference>
<protein>
    <submittedName>
        <fullName evidence="1">Putative transposase</fullName>
    </submittedName>
</protein>